<gene>
    <name evidence="1" type="ORF">AVDCRST_MAG26-1967</name>
</gene>
<dbReference type="NCBIfam" id="NF038074">
    <property type="entry name" value="fam_STM4014"/>
    <property type="match status" value="1"/>
</dbReference>
<dbReference type="EMBL" id="CADCTK010000449">
    <property type="protein sequence ID" value="CAA9252779.1"/>
    <property type="molecule type" value="Genomic_DNA"/>
</dbReference>
<protein>
    <recommendedName>
        <fullName evidence="2">ATP-grasp domain-containing protein</fullName>
    </recommendedName>
</protein>
<organism evidence="1">
    <name type="scientific">uncultured Chloroflexia bacterium</name>
    <dbReference type="NCBI Taxonomy" id="1672391"/>
    <lineage>
        <taxon>Bacteria</taxon>
        <taxon>Bacillati</taxon>
        <taxon>Chloroflexota</taxon>
        <taxon>Chloroflexia</taxon>
        <taxon>environmental samples</taxon>
    </lineage>
</organism>
<evidence type="ECO:0000313" key="1">
    <source>
        <dbReference type="EMBL" id="CAA9252779.1"/>
    </source>
</evidence>
<accession>A0A6J4IKH2</accession>
<dbReference type="SUPFAM" id="SSF56059">
    <property type="entry name" value="Glutathione synthetase ATP-binding domain-like"/>
    <property type="match status" value="1"/>
</dbReference>
<dbReference type="InterPro" id="IPR047778">
    <property type="entry name" value="STM4014-like"/>
</dbReference>
<dbReference type="AlphaFoldDB" id="A0A6J4IKH2"/>
<dbReference type="Gene3D" id="3.30.470.20">
    <property type="entry name" value="ATP-grasp fold, B domain"/>
    <property type="match status" value="1"/>
</dbReference>
<sequence>MSPSASRPGRTGNIVVVGNPDGRRVELFQAALCRLGLPPACTVAYTDLLAGRRVLPEVVREGDIVRIESPGKDWAVEQALLVAGADLVDRSRFEHLPREAILRMPFDRGRILPSRQWYRGWCALLQTVAHQLRECPPHRLMLSPDDIAIMFDKPACHARLQAAGIAVPPSLGEVDSFHALAARMESLKWPRVFVKLAHGSSASGAVALETSRERMQAFSTVEVVESSDGLTLYNSRRLQTYRRPAEIARLIDALCRHRIHVERWLPKAGIAGRTFDLRVVVIAGQARHVVVRMSRGPMTNLHLLNARGDIDAVAARMGVDAWAAARETCEHAMACFPDSLYGGIDLLVEPGYRRHAVLEVNAFGDLLPDVVWQGQDTYMAEVNAMQHVEAGVSV</sequence>
<proteinExistence type="predicted"/>
<evidence type="ECO:0008006" key="2">
    <source>
        <dbReference type="Google" id="ProtNLM"/>
    </source>
</evidence>
<reference evidence="1" key="1">
    <citation type="submission" date="2020-02" db="EMBL/GenBank/DDBJ databases">
        <authorList>
            <person name="Meier V. D."/>
        </authorList>
    </citation>
    <scope>NUCLEOTIDE SEQUENCE</scope>
    <source>
        <strain evidence="1">AVDCRST_MAG26</strain>
    </source>
</reference>
<name>A0A6J4IKH2_9CHLR</name>